<reference evidence="3" key="1">
    <citation type="submission" date="2022-11" db="UniProtKB">
        <authorList>
            <consortium name="WormBaseParasite"/>
        </authorList>
    </citation>
    <scope>IDENTIFICATION</scope>
</reference>
<name>A0A914CLK0_9BILA</name>
<dbReference type="InterPro" id="IPR011050">
    <property type="entry name" value="Pectin_lyase_fold/virulence"/>
</dbReference>
<dbReference type="AlphaFoldDB" id="A0A914CLK0"/>
<dbReference type="WBParaSite" id="ACRNAN_scaffold11641.g20849.t1">
    <property type="protein sequence ID" value="ACRNAN_scaffold11641.g20849.t1"/>
    <property type="gene ID" value="ACRNAN_scaffold11641.g20849"/>
</dbReference>
<protein>
    <submittedName>
        <fullName evidence="3">Uncharacterized protein</fullName>
    </submittedName>
</protein>
<feature type="signal peptide" evidence="1">
    <location>
        <begin position="1"/>
        <end position="18"/>
    </location>
</feature>
<evidence type="ECO:0000313" key="2">
    <source>
        <dbReference type="Proteomes" id="UP000887540"/>
    </source>
</evidence>
<evidence type="ECO:0000313" key="3">
    <source>
        <dbReference type="WBParaSite" id="ACRNAN_scaffold11641.g20849.t1"/>
    </source>
</evidence>
<evidence type="ECO:0000256" key="1">
    <source>
        <dbReference type="SAM" id="SignalP"/>
    </source>
</evidence>
<proteinExistence type="predicted"/>
<sequence>MFAFKLVAFLSLFCLVHGQDYYVHGQYGAVGNGVADDTIAIRNALAAANHSNGGRVIFEAGVVEDITFTNITLYNVYTCISADMNFTWSGYNATSKVPQFKNINFNNVVCQNSTYGWNLNGLNNNPIQLNTNNIQLNNVATPIKCSNAYGTCDSNTVKPSCPVSTSGCVASG</sequence>
<dbReference type="Proteomes" id="UP000887540">
    <property type="component" value="Unplaced"/>
</dbReference>
<dbReference type="Gene3D" id="2.160.20.10">
    <property type="entry name" value="Single-stranded right-handed beta-helix, Pectin lyase-like"/>
    <property type="match status" value="2"/>
</dbReference>
<keyword evidence="2" id="KW-1185">Reference proteome</keyword>
<keyword evidence="1" id="KW-0732">Signal</keyword>
<feature type="chain" id="PRO_5037666094" evidence="1">
    <location>
        <begin position="19"/>
        <end position="172"/>
    </location>
</feature>
<dbReference type="SUPFAM" id="SSF51126">
    <property type="entry name" value="Pectin lyase-like"/>
    <property type="match status" value="2"/>
</dbReference>
<organism evidence="2 3">
    <name type="scientific">Acrobeloides nanus</name>
    <dbReference type="NCBI Taxonomy" id="290746"/>
    <lineage>
        <taxon>Eukaryota</taxon>
        <taxon>Metazoa</taxon>
        <taxon>Ecdysozoa</taxon>
        <taxon>Nematoda</taxon>
        <taxon>Chromadorea</taxon>
        <taxon>Rhabditida</taxon>
        <taxon>Tylenchina</taxon>
        <taxon>Cephalobomorpha</taxon>
        <taxon>Cephaloboidea</taxon>
        <taxon>Cephalobidae</taxon>
        <taxon>Acrobeloides</taxon>
    </lineage>
</organism>
<dbReference type="InterPro" id="IPR012334">
    <property type="entry name" value="Pectin_lyas_fold"/>
</dbReference>
<accession>A0A914CLK0</accession>